<dbReference type="PANTHER" id="PTHR23427:SF2">
    <property type="entry name" value="SURFEIT LOCUS PROTEIN 1"/>
    <property type="match status" value="1"/>
</dbReference>
<dbReference type="KEGG" id="hdi:HDIA_1121"/>
<feature type="transmembrane region" description="Helical" evidence="6">
    <location>
        <begin position="12"/>
        <end position="33"/>
    </location>
</feature>
<dbReference type="CDD" id="cd06662">
    <property type="entry name" value="SURF1"/>
    <property type="match status" value="1"/>
</dbReference>
<evidence type="ECO:0000256" key="5">
    <source>
        <dbReference type="ARBA" id="ARBA00023136"/>
    </source>
</evidence>
<dbReference type="EMBL" id="LT960614">
    <property type="protein sequence ID" value="SON54662.1"/>
    <property type="molecule type" value="Genomic_DNA"/>
</dbReference>
<keyword evidence="6" id="KW-1003">Cell membrane</keyword>
<comment type="subcellular location">
    <subcellularLocation>
        <location evidence="6">Cell membrane</location>
        <topology evidence="6">Multi-pass membrane protein</topology>
    </subcellularLocation>
    <subcellularLocation>
        <location evidence="1">Membrane</location>
    </subcellularLocation>
</comment>
<proteinExistence type="inferred from homology"/>
<reference evidence="8" key="1">
    <citation type="submission" date="2017-09" db="EMBL/GenBank/DDBJ databases">
        <title>Genome sequence of Nannocystis excedens DSM 71.</title>
        <authorList>
            <person name="Blom J."/>
        </authorList>
    </citation>
    <scope>NUCLEOTIDE SEQUENCE [LARGE SCALE GENOMIC DNA]</scope>
    <source>
        <strain evidence="8">type strain: E19</strain>
    </source>
</reference>
<evidence type="ECO:0000256" key="3">
    <source>
        <dbReference type="ARBA" id="ARBA00022692"/>
    </source>
</evidence>
<dbReference type="InterPro" id="IPR002994">
    <property type="entry name" value="Surf1/Shy1"/>
</dbReference>
<name>A0A2C9D2X6_9HYPH</name>
<keyword evidence="4 6" id="KW-1133">Transmembrane helix</keyword>
<evidence type="ECO:0000256" key="1">
    <source>
        <dbReference type="ARBA" id="ARBA00004370"/>
    </source>
</evidence>
<comment type="similarity">
    <text evidence="2 6">Belongs to the SURF1 family.</text>
</comment>
<dbReference type="PROSITE" id="PS50895">
    <property type="entry name" value="SURF1"/>
    <property type="match status" value="1"/>
</dbReference>
<feature type="transmembrane region" description="Helical" evidence="6">
    <location>
        <begin position="224"/>
        <end position="246"/>
    </location>
</feature>
<evidence type="ECO:0000313" key="8">
    <source>
        <dbReference type="Proteomes" id="UP000223606"/>
    </source>
</evidence>
<dbReference type="Proteomes" id="UP000223606">
    <property type="component" value="Chromosome 1"/>
</dbReference>
<evidence type="ECO:0000313" key="7">
    <source>
        <dbReference type="EMBL" id="SON54662.1"/>
    </source>
</evidence>
<protein>
    <recommendedName>
        <fullName evidence="6">SURF1-like protein</fullName>
    </recommendedName>
</protein>
<evidence type="ECO:0000256" key="2">
    <source>
        <dbReference type="ARBA" id="ARBA00007165"/>
    </source>
</evidence>
<sequence length="261" mass="28090">MDETTRPRHGSSRWLLSILVLGAFAVLCSLGTWQVSRLYWKEALIDSVETRIHAPPQALPAVAEWPSLKADDIQYRRVAFDAVYDHSKEIHVFIALGSPKGAIGGQGYFVVTPATLADGKVILVNRGFVPLERKDPATRPEGQVTGVQHIVGLMRPPEVASWLSPANDTVKNVWFTRNPAEMAAADGIDPSAVAPFTVDAEAGEAPGGLPQGGETIVSFPNSHLQYAVTWFGLAAALVAVYVAYLLRGHGSRSREPGSKAD</sequence>
<organism evidence="7 8">
    <name type="scientific">Hartmannibacter diazotrophicus</name>
    <dbReference type="NCBI Taxonomy" id="1482074"/>
    <lineage>
        <taxon>Bacteria</taxon>
        <taxon>Pseudomonadati</taxon>
        <taxon>Pseudomonadota</taxon>
        <taxon>Alphaproteobacteria</taxon>
        <taxon>Hyphomicrobiales</taxon>
        <taxon>Pleomorphomonadaceae</taxon>
        <taxon>Hartmannibacter</taxon>
    </lineage>
</organism>
<accession>A0A2C9D2X6</accession>
<keyword evidence="5 6" id="KW-0472">Membrane</keyword>
<dbReference type="OrthoDB" id="6079986at2"/>
<evidence type="ECO:0000256" key="4">
    <source>
        <dbReference type="ARBA" id="ARBA00022989"/>
    </source>
</evidence>
<dbReference type="InterPro" id="IPR045214">
    <property type="entry name" value="Surf1/Surf4"/>
</dbReference>
<dbReference type="AlphaFoldDB" id="A0A2C9D2X6"/>
<dbReference type="PANTHER" id="PTHR23427">
    <property type="entry name" value="SURFEIT LOCUS PROTEIN"/>
    <property type="match status" value="1"/>
</dbReference>
<dbReference type="GO" id="GO:0005886">
    <property type="term" value="C:plasma membrane"/>
    <property type="evidence" value="ECO:0007669"/>
    <property type="project" value="UniProtKB-SubCell"/>
</dbReference>
<evidence type="ECO:0000256" key="6">
    <source>
        <dbReference type="RuleBase" id="RU363076"/>
    </source>
</evidence>
<keyword evidence="8" id="KW-1185">Reference proteome</keyword>
<dbReference type="Pfam" id="PF02104">
    <property type="entry name" value="SURF1"/>
    <property type="match status" value="1"/>
</dbReference>
<gene>
    <name evidence="7" type="ORF">HDIA_1121</name>
</gene>
<keyword evidence="3 6" id="KW-0812">Transmembrane</keyword>